<dbReference type="STRING" id="435.A0U92_03255"/>
<proteinExistence type="inferred from homology"/>
<dbReference type="RefSeq" id="WP_077811981.1">
    <property type="nucleotide sequence ID" value="NZ_CP014692.1"/>
</dbReference>
<protein>
    <submittedName>
        <fullName evidence="5">Nitroreductase</fullName>
    </submittedName>
</protein>
<dbReference type="PANTHER" id="PTHR43673">
    <property type="entry name" value="NAD(P)H NITROREDUCTASE YDGI-RELATED"/>
    <property type="match status" value="1"/>
</dbReference>
<dbReference type="OrthoDB" id="9802510at2"/>
<dbReference type="Proteomes" id="UP000188937">
    <property type="component" value="Chromosome"/>
</dbReference>
<dbReference type="Pfam" id="PF00881">
    <property type="entry name" value="Nitroreductase"/>
    <property type="match status" value="1"/>
</dbReference>
<keyword evidence="6" id="KW-1185">Reference proteome</keyword>
<dbReference type="AlphaFoldDB" id="A0A1U9KDQ8"/>
<evidence type="ECO:0000256" key="2">
    <source>
        <dbReference type="ARBA" id="ARBA00023002"/>
    </source>
</evidence>
<dbReference type="SUPFAM" id="SSF55469">
    <property type="entry name" value="FMN-dependent nitroreductase-like"/>
    <property type="match status" value="1"/>
</dbReference>
<accession>A0A1U9KDQ8</accession>
<dbReference type="Gene3D" id="3.40.109.10">
    <property type="entry name" value="NADH Oxidase"/>
    <property type="match status" value="1"/>
</dbReference>
<dbReference type="InterPro" id="IPR029479">
    <property type="entry name" value="Nitroreductase"/>
</dbReference>
<gene>
    <name evidence="5" type="ORF">A0U92_03255</name>
</gene>
<evidence type="ECO:0000259" key="4">
    <source>
        <dbReference type="Pfam" id="PF00881"/>
    </source>
</evidence>
<dbReference type="EMBL" id="CP014692">
    <property type="protein sequence ID" value="AQS83945.1"/>
    <property type="molecule type" value="Genomic_DNA"/>
</dbReference>
<dbReference type="GO" id="GO:0016491">
    <property type="term" value="F:oxidoreductase activity"/>
    <property type="evidence" value="ECO:0007669"/>
    <property type="project" value="UniProtKB-KW"/>
</dbReference>
<organism evidence="5 6">
    <name type="scientific">Acetobacter aceti</name>
    <dbReference type="NCBI Taxonomy" id="435"/>
    <lineage>
        <taxon>Bacteria</taxon>
        <taxon>Pseudomonadati</taxon>
        <taxon>Pseudomonadota</taxon>
        <taxon>Alphaproteobacteria</taxon>
        <taxon>Acetobacterales</taxon>
        <taxon>Acetobacteraceae</taxon>
        <taxon>Acetobacter</taxon>
        <taxon>Acetobacter subgen. Acetobacter</taxon>
    </lineage>
</organism>
<dbReference type="InterPro" id="IPR000415">
    <property type="entry name" value="Nitroreductase-like"/>
</dbReference>
<comment type="similarity">
    <text evidence="1">Belongs to the nitroreductase family.</text>
</comment>
<keyword evidence="2" id="KW-0560">Oxidoreductase</keyword>
<dbReference type="CDD" id="cd02138">
    <property type="entry name" value="TdsD-like"/>
    <property type="match status" value="1"/>
</dbReference>
<sequence length="203" mass="22530">MTSFPDREAGSTVAPFILNRWSPRAFAPDEITQKELLTILDAGRWAPSAYNAQPWRFIYARRNTPSWERFLSWLIPFNRAWAENASAIVYIASRTVTDSARTGEPVDAPSHAFDAGAASVLIQLQANQNGWHTHPVSGFDKELAHVGLEFPEDHVVHAAIIIGHRGPVSQLPENLQEREKPSTRLPLDALASEDRFIPPTAGS</sequence>
<reference evidence="5 6" key="1">
    <citation type="submission" date="2016-03" db="EMBL/GenBank/DDBJ databases">
        <title>Acetic acid bacteria sequencing.</title>
        <authorList>
            <person name="Brandt J."/>
            <person name="Jakob F."/>
            <person name="Vogel R.F."/>
        </authorList>
    </citation>
    <scope>NUCLEOTIDE SEQUENCE [LARGE SCALE GENOMIC DNA]</scope>
    <source>
        <strain evidence="5 6">TMW2.1153</strain>
    </source>
</reference>
<feature type="region of interest" description="Disordered" evidence="3">
    <location>
        <begin position="173"/>
        <end position="203"/>
    </location>
</feature>
<evidence type="ECO:0000313" key="6">
    <source>
        <dbReference type="Proteomes" id="UP000188937"/>
    </source>
</evidence>
<evidence type="ECO:0000256" key="3">
    <source>
        <dbReference type="SAM" id="MobiDB-lite"/>
    </source>
</evidence>
<evidence type="ECO:0000313" key="5">
    <source>
        <dbReference type="EMBL" id="AQS83945.1"/>
    </source>
</evidence>
<dbReference type="PANTHER" id="PTHR43673:SF10">
    <property type="entry name" value="NADH DEHYDROGENASE_NAD(P)H NITROREDUCTASE XCC3605-RELATED"/>
    <property type="match status" value="1"/>
</dbReference>
<evidence type="ECO:0000256" key="1">
    <source>
        <dbReference type="ARBA" id="ARBA00007118"/>
    </source>
</evidence>
<dbReference type="KEGG" id="aace:A0U92_03255"/>
<name>A0A1U9KDQ8_ACEAC</name>
<feature type="domain" description="Nitroreductase" evidence="4">
    <location>
        <begin position="17"/>
        <end position="60"/>
    </location>
</feature>